<keyword evidence="3" id="KW-1185">Reference proteome</keyword>
<feature type="domain" description="HTH OST-type" evidence="1">
    <location>
        <begin position="172"/>
        <end position="246"/>
    </location>
</feature>
<proteinExistence type="predicted"/>
<dbReference type="Pfam" id="PF01936">
    <property type="entry name" value="NYN"/>
    <property type="match status" value="1"/>
</dbReference>
<dbReference type="PROSITE" id="PS51644">
    <property type="entry name" value="HTH_OST"/>
    <property type="match status" value="1"/>
</dbReference>
<reference evidence="2 3" key="1">
    <citation type="submission" date="2024-03" db="EMBL/GenBank/DDBJ databases">
        <title>Complete Genome Sequence and Annotation of Ignatzschineria larvae DSM 13226.</title>
        <authorList>
            <person name="Cantrell E."/>
            <person name="Burcham Z.M."/>
        </authorList>
    </citation>
    <scope>NUCLEOTIDE SEQUENCE [LARGE SCALE GENOMIC DNA]</scope>
    <source>
        <strain evidence="2 3">DSM 13226</strain>
    </source>
</reference>
<evidence type="ECO:0000313" key="2">
    <source>
        <dbReference type="EMBL" id="WZW86973.1"/>
    </source>
</evidence>
<dbReference type="InterPro" id="IPR041966">
    <property type="entry name" value="LOTUS-like"/>
</dbReference>
<dbReference type="Proteomes" id="UP001449178">
    <property type="component" value="Chromosome"/>
</dbReference>
<organism evidence="2 3">
    <name type="scientific">Ignatzschineria larvae DSM 13226</name>
    <dbReference type="NCBI Taxonomy" id="1111732"/>
    <lineage>
        <taxon>Bacteria</taxon>
        <taxon>Pseudomonadati</taxon>
        <taxon>Pseudomonadota</taxon>
        <taxon>Gammaproteobacteria</taxon>
        <taxon>Cardiobacteriales</taxon>
        <taxon>Ignatzschineriaceae</taxon>
        <taxon>Ignatzschineria</taxon>
    </lineage>
</organism>
<dbReference type="InterPro" id="IPR021139">
    <property type="entry name" value="NYN"/>
</dbReference>
<dbReference type="RefSeq" id="WP_026878675.1">
    <property type="nucleotide sequence ID" value="NZ_AZOD01000011.1"/>
</dbReference>
<dbReference type="PANTHER" id="PTHR35811">
    <property type="entry name" value="SLR1870 PROTEIN"/>
    <property type="match status" value="1"/>
</dbReference>
<name>A0ABZ3BYY3_9GAMM</name>
<dbReference type="EMBL" id="CP150637">
    <property type="protein sequence ID" value="WZW86973.1"/>
    <property type="molecule type" value="Genomic_DNA"/>
</dbReference>
<protein>
    <submittedName>
        <fullName evidence="2">NYN domain-containing protein</fullName>
    </submittedName>
</protein>
<dbReference type="Gene3D" id="3.40.50.1010">
    <property type="entry name" value="5'-nuclease"/>
    <property type="match status" value="1"/>
</dbReference>
<gene>
    <name evidence="2" type="ORF">WMO13_06170</name>
</gene>
<dbReference type="CDD" id="cd11297">
    <property type="entry name" value="PIN_LabA-like_N_1"/>
    <property type="match status" value="1"/>
</dbReference>
<dbReference type="InterPro" id="IPR025605">
    <property type="entry name" value="OST-HTH/LOTUS_dom"/>
</dbReference>
<dbReference type="PANTHER" id="PTHR35811:SF1">
    <property type="entry name" value="HTH OST-TYPE DOMAIN-CONTAINING PROTEIN"/>
    <property type="match status" value="1"/>
</dbReference>
<dbReference type="CDD" id="cd10146">
    <property type="entry name" value="LabA_like_C"/>
    <property type="match status" value="1"/>
</dbReference>
<evidence type="ECO:0000313" key="3">
    <source>
        <dbReference type="Proteomes" id="UP001449178"/>
    </source>
</evidence>
<accession>A0ABZ3BYY3</accession>
<dbReference type="Pfam" id="PF12872">
    <property type="entry name" value="OST-HTH"/>
    <property type="match status" value="1"/>
</dbReference>
<sequence length="304" mass="34272">MSQISQNIAVLIDADNTSHALIGAILKEVAKYGTPYVKQVYGDWSSPALKNWKEKCLSYGLVAIQQFSYTTNKNATDIAIVIDAMDLLHSQQFDAFCIVSSDSDFTGLVSRIRQNGIKVYGIGKQSATEAFRKSCDKYIFIDNLLMREPIDNGNKSANADNKEVWDQISLRSDLSLLKLIRNAIKEHDQDTGWATLGIVGTYINKVNPEFDSRNYGYSKLSELIDAIGLFKLAAQKNTLRIACELPKSELKKVRQIIKMHSYDEKDENSLNKNLIGRAFKERGIHYKEAFGCNSLTSFLEKIYK</sequence>
<dbReference type="Gene3D" id="3.30.420.610">
    <property type="entry name" value="LOTUS domain-like"/>
    <property type="match status" value="1"/>
</dbReference>
<evidence type="ECO:0000259" key="1">
    <source>
        <dbReference type="PROSITE" id="PS51644"/>
    </source>
</evidence>